<reference evidence="2" key="1">
    <citation type="journal article" date="2017" name="BMC Genomics">
        <title>Gapless genome assembly of Colletotrichum higginsianum reveals chromosome structure and association of transposable elements with secondary metabolite gene clusters.</title>
        <authorList>
            <person name="Dallery J.-F."/>
            <person name="Lapalu N."/>
            <person name="Zampounis A."/>
            <person name="Pigne S."/>
            <person name="Luyten I."/>
            <person name="Amselem J."/>
            <person name="Wittenberg A.H.J."/>
            <person name="Zhou S."/>
            <person name="de Queiroz M.V."/>
            <person name="Robin G.P."/>
            <person name="Auger A."/>
            <person name="Hainaut M."/>
            <person name="Henrissat B."/>
            <person name="Kim K.-T."/>
            <person name="Lee Y.-H."/>
            <person name="Lespinet O."/>
            <person name="Schwartz D.C."/>
            <person name="Thon M.R."/>
            <person name="O'Connell R.J."/>
        </authorList>
    </citation>
    <scope>NUCLEOTIDE SEQUENCE [LARGE SCALE GENOMIC DNA]</scope>
    <source>
        <strain evidence="2">IMI 349063</strain>
    </source>
</reference>
<keyword evidence="2" id="KW-1185">Reference proteome</keyword>
<gene>
    <name evidence="1" type="ORF">CH63R_14573</name>
</gene>
<dbReference type="RefSeq" id="XP_018150519.1">
    <property type="nucleotide sequence ID" value="XM_018309547.1"/>
</dbReference>
<dbReference type="Proteomes" id="UP000092177">
    <property type="component" value="Chromosome 12"/>
</dbReference>
<dbReference type="GeneID" id="28873654"/>
<dbReference type="KEGG" id="chig:CH63R_14573"/>
<dbReference type="AlphaFoldDB" id="A0A1B7XQH6"/>
<name>A0A1B7XQH6_COLHI</name>
<dbReference type="VEuPathDB" id="FungiDB:CH63R_14573"/>
<accession>A0A1B7XQH6</accession>
<proteinExistence type="predicted"/>
<dbReference type="EMBL" id="LTAN01000012">
    <property type="protein sequence ID" value="OBR02001.1"/>
    <property type="molecule type" value="Genomic_DNA"/>
</dbReference>
<evidence type="ECO:0000313" key="1">
    <source>
        <dbReference type="EMBL" id="OBR02001.1"/>
    </source>
</evidence>
<comment type="caution">
    <text evidence="1">The sequence shown here is derived from an EMBL/GenBank/DDBJ whole genome shotgun (WGS) entry which is preliminary data.</text>
</comment>
<sequence length="150" mass="15743">MPRLPDMAGVIKQADQIVQDITEFLLGGGSSSSSLLVPQIPSGAKKALAAEKNKKSRGLLRAQASIEDQKSGFRINCAAAKLTEAEVAQVHSTIFEDMDSLGSLVDLLKAVRQNIGDAGLGVEGTATRAFRLPKDAKAMVVKLGRVAASL</sequence>
<protein>
    <submittedName>
        <fullName evidence="1">Uncharacterized protein</fullName>
    </submittedName>
</protein>
<evidence type="ECO:0000313" key="2">
    <source>
        <dbReference type="Proteomes" id="UP000092177"/>
    </source>
</evidence>
<organism evidence="1 2">
    <name type="scientific">Colletotrichum higginsianum (strain IMI 349063)</name>
    <name type="common">Crucifer anthracnose fungus</name>
    <dbReference type="NCBI Taxonomy" id="759273"/>
    <lineage>
        <taxon>Eukaryota</taxon>
        <taxon>Fungi</taxon>
        <taxon>Dikarya</taxon>
        <taxon>Ascomycota</taxon>
        <taxon>Pezizomycotina</taxon>
        <taxon>Sordariomycetes</taxon>
        <taxon>Hypocreomycetidae</taxon>
        <taxon>Glomerellales</taxon>
        <taxon>Glomerellaceae</taxon>
        <taxon>Colletotrichum</taxon>
        <taxon>Colletotrichum destructivum species complex</taxon>
    </lineage>
</organism>